<dbReference type="PROSITE" id="PS50011">
    <property type="entry name" value="PROTEIN_KINASE_DOM"/>
    <property type="match status" value="1"/>
</dbReference>
<gene>
    <name evidence="6" type="ORF">MBEBAB_0116</name>
</gene>
<dbReference type="GO" id="GO:0005524">
    <property type="term" value="F:ATP binding"/>
    <property type="evidence" value="ECO:0007669"/>
    <property type="project" value="UniProtKB-KW"/>
</dbReference>
<dbReference type="SMART" id="SM00220">
    <property type="entry name" value="S_TKc"/>
    <property type="match status" value="1"/>
</dbReference>
<dbReference type="InterPro" id="IPR011009">
    <property type="entry name" value="Kinase-like_dom_sf"/>
</dbReference>
<keyword evidence="2" id="KW-0547">Nucleotide-binding</keyword>
<dbReference type="EMBL" id="BATC01000002">
    <property type="protein sequence ID" value="GAD57866.1"/>
    <property type="molecule type" value="Genomic_DNA"/>
</dbReference>
<keyword evidence="4" id="KW-0067">ATP-binding</keyword>
<dbReference type="AlphaFoldDB" id="A0A8E0KHJ0"/>
<name>A0A8E0KHJ0_9CAUL</name>
<dbReference type="Proteomes" id="UP000016569">
    <property type="component" value="Unassembled WGS sequence"/>
</dbReference>
<dbReference type="InterPro" id="IPR008271">
    <property type="entry name" value="Ser/Thr_kinase_AS"/>
</dbReference>
<reference evidence="7" key="1">
    <citation type="journal article" date="2013" name="Genome Announc.">
        <title>Draft Genome Sequence of the Dimorphic Prosthecate Bacterium Brevundimonas abyssalis TAR-001T.</title>
        <authorList>
            <person name="Tsubouchi T."/>
            <person name="Nishi S."/>
            <person name="Usui K."/>
            <person name="Shimane Y."/>
            <person name="Takaki Y."/>
            <person name="Maruyama T."/>
            <person name="Hatada Y."/>
        </authorList>
    </citation>
    <scope>NUCLEOTIDE SEQUENCE [LARGE SCALE GENOMIC DNA]</scope>
    <source>
        <strain evidence="7">TAR-001</strain>
    </source>
</reference>
<dbReference type="InterPro" id="IPR000719">
    <property type="entry name" value="Prot_kinase_dom"/>
</dbReference>
<keyword evidence="3 6" id="KW-0418">Kinase</keyword>
<proteinExistence type="predicted"/>
<dbReference type="GO" id="GO:0004674">
    <property type="term" value="F:protein serine/threonine kinase activity"/>
    <property type="evidence" value="ECO:0007669"/>
    <property type="project" value="UniProtKB-KW"/>
</dbReference>
<protein>
    <submittedName>
        <fullName evidence="6">Serine/threonine protein kinase</fullName>
    </submittedName>
</protein>
<sequence>MLKFPKPGKLPEADLRAILLREAFIGQHVDSPHLGRTLPVDPARQSRLYNVQPFYEGGTLHGRLSRGEPIPMAEGVAIAACIARAVMALHRQGVVHRDIKPDNVILGPDGGVKLIDLGVARVERVEETGARAPGTPGFVAPEMFAGDSDGDEKTDQFALGVTLYRLFAGEAPWGEIDPDSRLPYERPTPLTRRRPDAPAWLEAAIMRAIAPDPAHRWADVQDLVQALESGGALAVEPAREMSLLERDPVRFWKGVSLVLLIALIVSLVLG</sequence>
<evidence type="ECO:0000259" key="5">
    <source>
        <dbReference type="PROSITE" id="PS50011"/>
    </source>
</evidence>
<evidence type="ECO:0000256" key="1">
    <source>
        <dbReference type="ARBA" id="ARBA00022679"/>
    </source>
</evidence>
<evidence type="ECO:0000256" key="2">
    <source>
        <dbReference type="ARBA" id="ARBA00022741"/>
    </source>
</evidence>
<dbReference type="SUPFAM" id="SSF56112">
    <property type="entry name" value="Protein kinase-like (PK-like)"/>
    <property type="match status" value="1"/>
</dbReference>
<keyword evidence="7" id="KW-1185">Reference proteome</keyword>
<dbReference type="Pfam" id="PF00069">
    <property type="entry name" value="Pkinase"/>
    <property type="match status" value="1"/>
</dbReference>
<organism evidence="6 7">
    <name type="scientific">Brevundimonas abyssalis TAR-001</name>
    <dbReference type="NCBI Taxonomy" id="1391729"/>
    <lineage>
        <taxon>Bacteria</taxon>
        <taxon>Pseudomonadati</taxon>
        <taxon>Pseudomonadota</taxon>
        <taxon>Alphaproteobacteria</taxon>
        <taxon>Caulobacterales</taxon>
        <taxon>Caulobacteraceae</taxon>
        <taxon>Brevundimonas</taxon>
    </lineage>
</organism>
<feature type="domain" description="Protein kinase" evidence="5">
    <location>
        <begin position="1"/>
        <end position="228"/>
    </location>
</feature>
<dbReference type="CDD" id="cd14014">
    <property type="entry name" value="STKc_PknB_like"/>
    <property type="match status" value="1"/>
</dbReference>
<evidence type="ECO:0000313" key="6">
    <source>
        <dbReference type="EMBL" id="GAD57866.1"/>
    </source>
</evidence>
<comment type="caution">
    <text evidence="6">The sequence shown here is derived from an EMBL/GenBank/DDBJ whole genome shotgun (WGS) entry which is preliminary data.</text>
</comment>
<accession>A0A8E0KHJ0</accession>
<dbReference type="Gene3D" id="1.10.510.10">
    <property type="entry name" value="Transferase(Phosphotransferase) domain 1"/>
    <property type="match status" value="1"/>
</dbReference>
<evidence type="ECO:0000256" key="3">
    <source>
        <dbReference type="ARBA" id="ARBA00022777"/>
    </source>
</evidence>
<evidence type="ECO:0000256" key="4">
    <source>
        <dbReference type="ARBA" id="ARBA00022840"/>
    </source>
</evidence>
<keyword evidence="6" id="KW-0723">Serine/threonine-protein kinase</keyword>
<dbReference type="PANTHER" id="PTHR43289:SF6">
    <property type="entry name" value="SERINE_THREONINE-PROTEIN KINASE NEKL-3"/>
    <property type="match status" value="1"/>
</dbReference>
<dbReference type="PANTHER" id="PTHR43289">
    <property type="entry name" value="MITOGEN-ACTIVATED PROTEIN KINASE KINASE KINASE 20-RELATED"/>
    <property type="match status" value="1"/>
</dbReference>
<keyword evidence="1" id="KW-0808">Transferase</keyword>
<evidence type="ECO:0000313" key="7">
    <source>
        <dbReference type="Proteomes" id="UP000016569"/>
    </source>
</evidence>
<dbReference type="PROSITE" id="PS00108">
    <property type="entry name" value="PROTEIN_KINASE_ST"/>
    <property type="match status" value="1"/>
</dbReference>